<accession>A0ACA9PWS9</accession>
<reference evidence="1" key="1">
    <citation type="submission" date="2021-06" db="EMBL/GenBank/DDBJ databases">
        <authorList>
            <person name="Kallberg Y."/>
            <person name="Tangrot J."/>
            <person name="Rosling A."/>
        </authorList>
    </citation>
    <scope>NUCLEOTIDE SEQUENCE</scope>
    <source>
        <strain evidence="1">AU212A</strain>
    </source>
</reference>
<sequence length="105" mass="11762">AGPPHLTLIHKKTLKMPDDVLCVRYRPNQKLIAVALLDATVKLPVLSIDISSDNKLLVTGSADKNIKIWASILEIVINQCSFCPGYTLYFTANKDKFVKYWDGDK</sequence>
<evidence type="ECO:0000313" key="2">
    <source>
        <dbReference type="Proteomes" id="UP000789860"/>
    </source>
</evidence>
<evidence type="ECO:0000313" key="1">
    <source>
        <dbReference type="EMBL" id="CAG8719744.1"/>
    </source>
</evidence>
<protein>
    <submittedName>
        <fullName evidence="1">10589_t:CDS:1</fullName>
    </submittedName>
</protein>
<feature type="non-terminal residue" evidence="1">
    <location>
        <position position="105"/>
    </location>
</feature>
<feature type="non-terminal residue" evidence="1">
    <location>
        <position position="1"/>
    </location>
</feature>
<dbReference type="EMBL" id="CAJVPM010046921">
    <property type="protein sequence ID" value="CAG8719744.1"/>
    <property type="molecule type" value="Genomic_DNA"/>
</dbReference>
<dbReference type="Proteomes" id="UP000789860">
    <property type="component" value="Unassembled WGS sequence"/>
</dbReference>
<gene>
    <name evidence="1" type="ORF">SCALOS_LOCUS11209</name>
</gene>
<organism evidence="1 2">
    <name type="scientific">Scutellospora calospora</name>
    <dbReference type="NCBI Taxonomy" id="85575"/>
    <lineage>
        <taxon>Eukaryota</taxon>
        <taxon>Fungi</taxon>
        <taxon>Fungi incertae sedis</taxon>
        <taxon>Mucoromycota</taxon>
        <taxon>Glomeromycotina</taxon>
        <taxon>Glomeromycetes</taxon>
        <taxon>Diversisporales</taxon>
        <taxon>Gigasporaceae</taxon>
        <taxon>Scutellospora</taxon>
    </lineage>
</organism>
<name>A0ACA9PWS9_9GLOM</name>
<comment type="caution">
    <text evidence="1">The sequence shown here is derived from an EMBL/GenBank/DDBJ whole genome shotgun (WGS) entry which is preliminary data.</text>
</comment>
<keyword evidence="2" id="KW-1185">Reference proteome</keyword>
<proteinExistence type="predicted"/>